<evidence type="ECO:0000313" key="2">
    <source>
        <dbReference type="Proteomes" id="UP000783863"/>
    </source>
</evidence>
<accession>A0A8J7YI45</accession>
<dbReference type="EMBL" id="RKLQ01000006">
    <property type="protein sequence ID" value="MBX0305912.1"/>
    <property type="molecule type" value="Genomic_DNA"/>
</dbReference>
<evidence type="ECO:0008006" key="3">
    <source>
        <dbReference type="Google" id="ProtNLM"/>
    </source>
</evidence>
<gene>
    <name evidence="1" type="ORF">EGD98_19895</name>
</gene>
<name>A0A8J7YI45_9EURY</name>
<comment type="caution">
    <text evidence="1">The sequence shown here is derived from an EMBL/GenBank/DDBJ whole genome shotgun (WGS) entry which is preliminary data.</text>
</comment>
<dbReference type="Gene3D" id="2.20.28.10">
    <property type="match status" value="1"/>
</dbReference>
<dbReference type="CDD" id="cd00350">
    <property type="entry name" value="rubredoxin_like"/>
    <property type="match status" value="1"/>
</dbReference>
<sequence>MIETLRSLFSRGQTVVHECRQCGHTVDGDTGRCPVCGTESIARYPVE</sequence>
<protein>
    <recommendedName>
        <fullName evidence="3">Small CPxCG-related zinc finger protein</fullName>
    </recommendedName>
</protein>
<proteinExistence type="predicted"/>
<reference evidence="1" key="1">
    <citation type="submission" date="2021-06" db="EMBL/GenBank/DDBJ databases">
        <title>Halomicroarcula sp. F24A a new haloarchaeum isolated from saline soil.</title>
        <authorList>
            <person name="Duran-Viseras A."/>
            <person name="Sanchez-Porro C."/>
            <person name="Ventosa A."/>
        </authorList>
    </citation>
    <scope>NUCLEOTIDE SEQUENCE</scope>
    <source>
        <strain evidence="1">F24A</strain>
    </source>
</reference>
<dbReference type="RefSeq" id="WP_220590101.1">
    <property type="nucleotide sequence ID" value="NZ_RKLQ01000006.1"/>
</dbReference>
<dbReference type="SUPFAM" id="SSF57802">
    <property type="entry name" value="Rubredoxin-like"/>
    <property type="match status" value="1"/>
</dbReference>
<dbReference type="AlphaFoldDB" id="A0A8J7YI45"/>
<evidence type="ECO:0000313" key="1">
    <source>
        <dbReference type="EMBL" id="MBX0305912.1"/>
    </source>
</evidence>
<organism evidence="1 2">
    <name type="scientific">Haloarcula salinisoli</name>
    <dbReference type="NCBI Taxonomy" id="2487746"/>
    <lineage>
        <taxon>Archaea</taxon>
        <taxon>Methanobacteriati</taxon>
        <taxon>Methanobacteriota</taxon>
        <taxon>Stenosarchaea group</taxon>
        <taxon>Halobacteria</taxon>
        <taxon>Halobacteriales</taxon>
        <taxon>Haloarculaceae</taxon>
        <taxon>Haloarcula</taxon>
    </lineage>
</organism>
<keyword evidence="2" id="KW-1185">Reference proteome</keyword>
<dbReference type="Proteomes" id="UP000783863">
    <property type="component" value="Unassembled WGS sequence"/>
</dbReference>